<organism evidence="1 2">
    <name type="scientific">Halobacillus aidingensis</name>
    <dbReference type="NCBI Taxonomy" id="240303"/>
    <lineage>
        <taxon>Bacteria</taxon>
        <taxon>Bacillati</taxon>
        <taxon>Bacillota</taxon>
        <taxon>Bacilli</taxon>
        <taxon>Bacillales</taxon>
        <taxon>Bacillaceae</taxon>
        <taxon>Halobacillus</taxon>
    </lineage>
</organism>
<evidence type="ECO:0000313" key="1">
    <source>
        <dbReference type="EMBL" id="SDO79860.1"/>
    </source>
</evidence>
<reference evidence="2" key="1">
    <citation type="submission" date="2016-10" db="EMBL/GenBank/DDBJ databases">
        <authorList>
            <person name="Varghese N."/>
            <person name="Submissions S."/>
        </authorList>
    </citation>
    <scope>NUCLEOTIDE SEQUENCE [LARGE SCALE GENOMIC DNA]</scope>
    <source>
        <strain evidence="2">CGMCC 1.3703</strain>
    </source>
</reference>
<dbReference type="OrthoDB" id="2974116at2"/>
<dbReference type="EMBL" id="FNIZ01000008">
    <property type="protein sequence ID" value="SDO79860.1"/>
    <property type="molecule type" value="Genomic_DNA"/>
</dbReference>
<accession>A0A1H0MIA1</accession>
<dbReference type="AlphaFoldDB" id="A0A1H0MIA1"/>
<keyword evidence="2" id="KW-1185">Reference proteome</keyword>
<dbReference type="Proteomes" id="UP000198860">
    <property type="component" value="Unassembled WGS sequence"/>
</dbReference>
<proteinExistence type="predicted"/>
<name>A0A1H0MIA1_HALAD</name>
<sequence length="115" mass="12934">MLLNQKVLKRITHLEKNHCKNCEKKKGKDSTALTRTCKACPIGQELLSLGSQLELNKVERVMAKGKDMTFSDIRFCFDSGVDPDEIKKAAGMSHGKTFKKYMNNHGYATSGRKLI</sequence>
<gene>
    <name evidence="1" type="ORF">SAMN05421677_10840</name>
</gene>
<evidence type="ECO:0000313" key="2">
    <source>
        <dbReference type="Proteomes" id="UP000198860"/>
    </source>
</evidence>
<protein>
    <submittedName>
        <fullName evidence="1">Uncharacterized protein</fullName>
    </submittedName>
</protein>
<dbReference type="STRING" id="240303.SAMN05421677_10840"/>